<dbReference type="EMBL" id="FOZW01000003">
    <property type="protein sequence ID" value="SFS65154.1"/>
    <property type="molecule type" value="Genomic_DNA"/>
</dbReference>
<organism evidence="1 2">
    <name type="scientific">Alloyangia pacifica</name>
    <dbReference type="NCBI Taxonomy" id="311180"/>
    <lineage>
        <taxon>Bacteria</taxon>
        <taxon>Pseudomonadati</taxon>
        <taxon>Pseudomonadota</taxon>
        <taxon>Alphaproteobacteria</taxon>
        <taxon>Rhodobacterales</taxon>
        <taxon>Roseobacteraceae</taxon>
        <taxon>Alloyangia</taxon>
    </lineage>
</organism>
<name>A0A1I6RKH8_9RHOB</name>
<dbReference type="GO" id="GO:0008168">
    <property type="term" value="F:methyltransferase activity"/>
    <property type="evidence" value="ECO:0007669"/>
    <property type="project" value="UniProtKB-KW"/>
</dbReference>
<dbReference type="InterPro" id="IPR029063">
    <property type="entry name" value="SAM-dependent_MTases_sf"/>
</dbReference>
<protein>
    <submittedName>
        <fullName evidence="1">Methyltransferase FkbM domain-containing protein</fullName>
    </submittedName>
</protein>
<dbReference type="Gene3D" id="3.40.50.150">
    <property type="entry name" value="Vaccinia Virus protein VP39"/>
    <property type="match status" value="1"/>
</dbReference>
<dbReference type="GO" id="GO:0032259">
    <property type="term" value="P:methylation"/>
    <property type="evidence" value="ECO:0007669"/>
    <property type="project" value="UniProtKB-KW"/>
</dbReference>
<dbReference type="STRING" id="311180.SAMN04488050_103156"/>
<accession>A0A1I6RKH8</accession>
<dbReference type="RefSeq" id="WP_245696255.1">
    <property type="nucleotide sequence ID" value="NZ_FNCL01000022.1"/>
</dbReference>
<reference evidence="2" key="1">
    <citation type="submission" date="2016-10" db="EMBL/GenBank/DDBJ databases">
        <authorList>
            <person name="Varghese N."/>
            <person name="Submissions S."/>
        </authorList>
    </citation>
    <scope>NUCLEOTIDE SEQUENCE [LARGE SCALE GENOMIC DNA]</scope>
    <source>
        <strain evidence="2">DSM 26894</strain>
    </source>
</reference>
<evidence type="ECO:0000313" key="2">
    <source>
        <dbReference type="Proteomes" id="UP000199392"/>
    </source>
</evidence>
<dbReference type="AlphaFoldDB" id="A0A1I6RKH8"/>
<proteinExistence type="predicted"/>
<dbReference type="Proteomes" id="UP000199392">
    <property type="component" value="Unassembled WGS sequence"/>
</dbReference>
<gene>
    <name evidence="1" type="ORF">SAMN04488050_103156</name>
</gene>
<sequence>MTRSQPSLDALYHYSCEFDAVGLIRSFARDDLEPTPGASTNFLGVKVPVKVFPPVLTALEGKLEGPPDPGNWHADIAEWAAALLSVVRARGSYRIVEIGCGWGCWLVNMGTAARARGLDVALIGIEGDAGHLSRAAEVLQMNGFTPGDYRLHHGIAGPRAGKAIFPDSKSETTGWGGEAIFFPDAATLARARRDPDVQVLDCMPLKALSDGAVIDLLHIDIQGAEVDFVTGSMADISSHVRRVLIGTHSRIIEGQLSAHFLEAGWIMEMERPALMPLHAGRPHIAIDGVQLWRNPDMEEVIP</sequence>
<dbReference type="SUPFAM" id="SSF53335">
    <property type="entry name" value="S-adenosyl-L-methionine-dependent methyltransferases"/>
    <property type="match status" value="1"/>
</dbReference>
<evidence type="ECO:0000313" key="1">
    <source>
        <dbReference type="EMBL" id="SFS65154.1"/>
    </source>
</evidence>
<keyword evidence="1" id="KW-0489">Methyltransferase</keyword>
<keyword evidence="1" id="KW-0808">Transferase</keyword>
<keyword evidence="2" id="KW-1185">Reference proteome</keyword>